<name>A0AAD2CXP9_9STRA</name>
<evidence type="ECO:0000313" key="2">
    <source>
        <dbReference type="Proteomes" id="UP001295423"/>
    </source>
</evidence>
<accession>A0AAD2CXP9</accession>
<protein>
    <submittedName>
        <fullName evidence="1">Uncharacterized protein</fullName>
    </submittedName>
</protein>
<comment type="caution">
    <text evidence="1">The sequence shown here is derived from an EMBL/GenBank/DDBJ whole genome shotgun (WGS) entry which is preliminary data.</text>
</comment>
<dbReference type="AlphaFoldDB" id="A0AAD2CXP9"/>
<reference evidence="1" key="1">
    <citation type="submission" date="2023-08" db="EMBL/GenBank/DDBJ databases">
        <authorList>
            <person name="Audoor S."/>
            <person name="Bilcke G."/>
        </authorList>
    </citation>
    <scope>NUCLEOTIDE SEQUENCE</scope>
</reference>
<evidence type="ECO:0000313" key="1">
    <source>
        <dbReference type="EMBL" id="CAJ1945246.1"/>
    </source>
</evidence>
<keyword evidence="2" id="KW-1185">Reference proteome</keyword>
<dbReference type="EMBL" id="CAKOGP040001335">
    <property type="protein sequence ID" value="CAJ1945246.1"/>
    <property type="molecule type" value="Genomic_DNA"/>
</dbReference>
<proteinExistence type="predicted"/>
<organism evidence="1 2">
    <name type="scientific">Cylindrotheca closterium</name>
    <dbReference type="NCBI Taxonomy" id="2856"/>
    <lineage>
        <taxon>Eukaryota</taxon>
        <taxon>Sar</taxon>
        <taxon>Stramenopiles</taxon>
        <taxon>Ochrophyta</taxon>
        <taxon>Bacillariophyta</taxon>
        <taxon>Bacillariophyceae</taxon>
        <taxon>Bacillariophycidae</taxon>
        <taxon>Bacillariales</taxon>
        <taxon>Bacillariaceae</taxon>
        <taxon>Cylindrotheca</taxon>
    </lineage>
</organism>
<sequence>MSMALENYFAALKLERGVSNFALVQDRAIRRTSRPTPKQNSAQRTLKDALTRTSATKFSMDECDEPLFCPTRQISSDFSSQSLSADDLEALMNLSSDSLEALVNIDDSYRTPSPDKVNVALDKTADSRWSSAELRKQNDYLVHSRLASNIRAQPWRGGAFPSSA</sequence>
<dbReference type="Proteomes" id="UP001295423">
    <property type="component" value="Unassembled WGS sequence"/>
</dbReference>
<gene>
    <name evidence="1" type="ORF">CYCCA115_LOCUS9390</name>
</gene>